<dbReference type="AlphaFoldDB" id="A0A6D2IG80"/>
<organism evidence="1 2">
    <name type="scientific">Microthlaspi erraticum</name>
    <dbReference type="NCBI Taxonomy" id="1685480"/>
    <lineage>
        <taxon>Eukaryota</taxon>
        <taxon>Viridiplantae</taxon>
        <taxon>Streptophyta</taxon>
        <taxon>Embryophyta</taxon>
        <taxon>Tracheophyta</taxon>
        <taxon>Spermatophyta</taxon>
        <taxon>Magnoliopsida</taxon>
        <taxon>eudicotyledons</taxon>
        <taxon>Gunneridae</taxon>
        <taxon>Pentapetalae</taxon>
        <taxon>rosids</taxon>
        <taxon>malvids</taxon>
        <taxon>Brassicales</taxon>
        <taxon>Brassicaceae</taxon>
        <taxon>Coluteocarpeae</taxon>
        <taxon>Microthlaspi</taxon>
    </lineage>
</organism>
<evidence type="ECO:0000313" key="1">
    <source>
        <dbReference type="EMBL" id="CAA7029190.1"/>
    </source>
</evidence>
<dbReference type="EMBL" id="CACVBM020001077">
    <property type="protein sequence ID" value="CAA7029190.1"/>
    <property type="molecule type" value="Genomic_DNA"/>
</dbReference>
<keyword evidence="2" id="KW-1185">Reference proteome</keyword>
<accession>A0A6D2IG80</accession>
<dbReference type="PANTHER" id="PTHR33116:SF80">
    <property type="entry name" value="REVERSE TRANSCRIPTASE ZINC-BINDING DOMAIN-CONTAINING PROTEIN"/>
    <property type="match status" value="1"/>
</dbReference>
<gene>
    <name evidence="1" type="ORF">MERR_LOCUS16425</name>
</gene>
<evidence type="ECO:0000313" key="2">
    <source>
        <dbReference type="Proteomes" id="UP000467841"/>
    </source>
</evidence>
<dbReference type="Proteomes" id="UP000467841">
    <property type="component" value="Unassembled WGS sequence"/>
</dbReference>
<evidence type="ECO:0008006" key="3">
    <source>
        <dbReference type="Google" id="ProtNLM"/>
    </source>
</evidence>
<comment type="caution">
    <text evidence="1">The sequence shown here is derived from an EMBL/GenBank/DDBJ whole genome shotgun (WGS) entry which is preliminary data.</text>
</comment>
<reference evidence="1" key="1">
    <citation type="submission" date="2020-01" db="EMBL/GenBank/DDBJ databases">
        <authorList>
            <person name="Mishra B."/>
        </authorList>
    </citation>
    <scope>NUCLEOTIDE SEQUENCE [LARGE SCALE GENOMIC DNA]</scope>
</reference>
<dbReference type="PANTHER" id="PTHR33116">
    <property type="entry name" value="REVERSE TRANSCRIPTASE ZINC-BINDING DOMAIN-CONTAINING PROTEIN-RELATED-RELATED"/>
    <property type="match status" value="1"/>
</dbReference>
<dbReference type="OrthoDB" id="1751077at2759"/>
<name>A0A6D2IG80_9BRAS</name>
<protein>
    <recommendedName>
        <fullName evidence="3">Reverse transcriptase domain-containing protein</fullName>
    </recommendedName>
</protein>
<proteinExistence type="predicted"/>
<sequence>MSGLGINLQKTSMFCQGLDSVSLDSIKSLFNLKALSLPIRYLGLPLSSKKLTIDDYDPLLALLQKKLNSWTNKLLSLAGRLSLLSSVISGIVGFWTSAFILPKKVIKWINSI</sequence>